<dbReference type="STRING" id="313594.PI23P_07430"/>
<dbReference type="OrthoDB" id="942536at2"/>
<dbReference type="Pfam" id="PF10988">
    <property type="entry name" value="DUF2807"/>
    <property type="match status" value="1"/>
</dbReference>
<feature type="domain" description="Putative auto-transporter adhesin head GIN" evidence="1">
    <location>
        <begin position="46"/>
        <end position="225"/>
    </location>
</feature>
<dbReference type="Gene3D" id="2.160.20.120">
    <property type="match status" value="1"/>
</dbReference>
<name>A4BZ45_9FLAO</name>
<sequence length="241" mass="26122">MKKKNIQLLALIFITTLCTSCNIDLFNKVIGNRNIVVKERKPQAKFSEIEVSNGIDLYIRQGNANAIRVEADENLHALIYTEVYEGVLKIYTENNIWKAKSKKVYVTIKNLTLLKATSGSDVYGETLINAKEAIITSTSGANIRLEIKAQNLTTKTSSGADLKIYGRSTYHASSATSGSSIDASNLKSEHVTAKATSGADIHIYAELEIEAKATSGGSIQFKGSPTIIKKTTTSGGNISKK</sequence>
<gene>
    <name evidence="2" type="ORF">PI23P_07430</name>
</gene>
<evidence type="ECO:0000313" key="3">
    <source>
        <dbReference type="Proteomes" id="UP000003053"/>
    </source>
</evidence>
<protein>
    <recommendedName>
        <fullName evidence="1">Putative auto-transporter adhesin head GIN domain-containing protein</fullName>
    </recommendedName>
</protein>
<dbReference type="Proteomes" id="UP000003053">
    <property type="component" value="Unassembled WGS sequence"/>
</dbReference>
<evidence type="ECO:0000313" key="2">
    <source>
        <dbReference type="EMBL" id="EAR12438.1"/>
    </source>
</evidence>
<dbReference type="AlphaFoldDB" id="A4BZ45"/>
<keyword evidence="3" id="KW-1185">Reference proteome</keyword>
<accession>A4BZ45</accession>
<reference evidence="2 3" key="1">
    <citation type="submission" date="2006-02" db="EMBL/GenBank/DDBJ databases">
        <authorList>
            <person name="Murray A."/>
            <person name="Staley J."/>
            <person name="Ferriera S."/>
            <person name="Johnson J."/>
            <person name="Kravitz S."/>
            <person name="Halpern A."/>
            <person name="Remington K."/>
            <person name="Beeson K."/>
            <person name="Tran B."/>
            <person name="Rogers Y.-H."/>
            <person name="Friedman R."/>
            <person name="Venter J.C."/>
        </authorList>
    </citation>
    <scope>NUCLEOTIDE SEQUENCE [LARGE SCALE GENOMIC DNA]</scope>
    <source>
        <strain evidence="2 3">23-P</strain>
    </source>
</reference>
<dbReference type="EMBL" id="AAOG01000002">
    <property type="protein sequence ID" value="EAR12438.1"/>
    <property type="molecule type" value="Genomic_DNA"/>
</dbReference>
<dbReference type="eggNOG" id="COG3595">
    <property type="taxonomic scope" value="Bacteria"/>
</dbReference>
<dbReference type="InterPro" id="IPR021255">
    <property type="entry name" value="DUF2807"/>
</dbReference>
<dbReference type="RefSeq" id="WP_004570106.1">
    <property type="nucleotide sequence ID" value="NZ_CH724148.1"/>
</dbReference>
<dbReference type="HOGENOM" id="CLU_072746_4_2_10"/>
<evidence type="ECO:0000259" key="1">
    <source>
        <dbReference type="Pfam" id="PF10988"/>
    </source>
</evidence>
<comment type="caution">
    <text evidence="2">The sequence shown here is derived from an EMBL/GenBank/DDBJ whole genome shotgun (WGS) entry which is preliminary data.</text>
</comment>
<organism evidence="2 3">
    <name type="scientific">Polaribacter irgensii 23-P</name>
    <dbReference type="NCBI Taxonomy" id="313594"/>
    <lineage>
        <taxon>Bacteria</taxon>
        <taxon>Pseudomonadati</taxon>
        <taxon>Bacteroidota</taxon>
        <taxon>Flavobacteriia</taxon>
        <taxon>Flavobacteriales</taxon>
        <taxon>Flavobacteriaceae</taxon>
    </lineage>
</organism>
<proteinExistence type="predicted"/>